<dbReference type="Gene3D" id="3.30.70.270">
    <property type="match status" value="1"/>
</dbReference>
<protein>
    <recommendedName>
        <fullName evidence="2">diguanylate cyclase</fullName>
        <ecNumber evidence="2">2.7.7.65</ecNumber>
    </recommendedName>
</protein>
<dbReference type="EC" id="2.7.7.65" evidence="2"/>
<dbReference type="InterPro" id="IPR000700">
    <property type="entry name" value="PAS-assoc_C"/>
</dbReference>
<dbReference type="Proteomes" id="UP000286482">
    <property type="component" value="Unassembled WGS sequence"/>
</dbReference>
<dbReference type="RefSeq" id="WP_120354308.1">
    <property type="nucleotide sequence ID" value="NZ_RAQO01000004.1"/>
</dbReference>
<dbReference type="CDD" id="cd01949">
    <property type="entry name" value="GGDEF"/>
    <property type="match status" value="1"/>
</dbReference>
<comment type="caution">
    <text evidence="7">The sequence shown here is derived from an EMBL/GenBank/DDBJ whole genome shotgun (WGS) entry which is preliminary data.</text>
</comment>
<dbReference type="InterPro" id="IPR050469">
    <property type="entry name" value="Diguanylate_Cyclase"/>
</dbReference>
<dbReference type="NCBIfam" id="TIGR00254">
    <property type="entry name" value="GGDEF"/>
    <property type="match status" value="1"/>
</dbReference>
<feature type="domain" description="GGDEF" evidence="6">
    <location>
        <begin position="503"/>
        <end position="631"/>
    </location>
</feature>
<dbReference type="SUPFAM" id="SSF103190">
    <property type="entry name" value="Sensory domain-like"/>
    <property type="match status" value="2"/>
</dbReference>
<dbReference type="PANTHER" id="PTHR45138">
    <property type="entry name" value="REGULATORY COMPONENTS OF SENSORY TRANSDUCTION SYSTEM"/>
    <property type="match status" value="1"/>
</dbReference>
<organism evidence="7 8">
    <name type="scientific">Alginatibacterium sediminis</name>
    <dbReference type="NCBI Taxonomy" id="2164068"/>
    <lineage>
        <taxon>Bacteria</taxon>
        <taxon>Pseudomonadati</taxon>
        <taxon>Pseudomonadota</taxon>
        <taxon>Gammaproteobacteria</taxon>
        <taxon>Alteromonadales</taxon>
        <taxon>Alteromonadaceae</taxon>
        <taxon>Alginatibacterium</taxon>
    </lineage>
</organism>
<dbReference type="Gene3D" id="3.30.450.20">
    <property type="entry name" value="PAS domain"/>
    <property type="match status" value="3"/>
</dbReference>
<dbReference type="Pfam" id="PF00990">
    <property type="entry name" value="GGDEF"/>
    <property type="match status" value="1"/>
</dbReference>
<evidence type="ECO:0000259" key="6">
    <source>
        <dbReference type="PROSITE" id="PS50887"/>
    </source>
</evidence>
<dbReference type="EMBL" id="RAQO01000004">
    <property type="protein sequence ID" value="RKF20304.1"/>
    <property type="molecule type" value="Genomic_DNA"/>
</dbReference>
<dbReference type="OrthoDB" id="9812260at2"/>
<dbReference type="AlphaFoldDB" id="A0A420EI18"/>
<dbReference type="InterPro" id="IPR029151">
    <property type="entry name" value="Sensor-like_sf"/>
</dbReference>
<accession>A0A420EI18</accession>
<dbReference type="InterPro" id="IPR048760">
    <property type="entry name" value="VP0354-like_sensor_dom"/>
</dbReference>
<keyword evidence="4" id="KW-0812">Transmembrane</keyword>
<dbReference type="InterPro" id="IPR029787">
    <property type="entry name" value="Nucleotide_cyclase"/>
</dbReference>
<reference evidence="7 8" key="1">
    <citation type="submission" date="2018-09" db="EMBL/GenBank/DDBJ databases">
        <authorList>
            <person name="Wang Z."/>
        </authorList>
    </citation>
    <scope>NUCLEOTIDE SEQUENCE [LARGE SCALE GENOMIC DNA]</scope>
    <source>
        <strain evidence="7 8">ALS 81</strain>
    </source>
</reference>
<dbReference type="GO" id="GO:0052621">
    <property type="term" value="F:diguanylate cyclase activity"/>
    <property type="evidence" value="ECO:0007669"/>
    <property type="project" value="UniProtKB-EC"/>
</dbReference>
<gene>
    <name evidence="7" type="ORF">DBZ36_07635</name>
</gene>
<dbReference type="SUPFAM" id="SSF55073">
    <property type="entry name" value="Nucleotide cyclase"/>
    <property type="match status" value="1"/>
</dbReference>
<keyword evidence="8" id="KW-1185">Reference proteome</keyword>
<dbReference type="PANTHER" id="PTHR45138:SF9">
    <property type="entry name" value="DIGUANYLATE CYCLASE DGCM-RELATED"/>
    <property type="match status" value="1"/>
</dbReference>
<evidence type="ECO:0000256" key="2">
    <source>
        <dbReference type="ARBA" id="ARBA00012528"/>
    </source>
</evidence>
<comment type="catalytic activity">
    <reaction evidence="3">
        <text>2 GTP = 3',3'-c-di-GMP + 2 diphosphate</text>
        <dbReference type="Rhea" id="RHEA:24898"/>
        <dbReference type="ChEBI" id="CHEBI:33019"/>
        <dbReference type="ChEBI" id="CHEBI:37565"/>
        <dbReference type="ChEBI" id="CHEBI:58805"/>
        <dbReference type="EC" id="2.7.7.65"/>
    </reaction>
</comment>
<keyword evidence="4" id="KW-0472">Membrane</keyword>
<dbReference type="InterPro" id="IPR000160">
    <property type="entry name" value="GGDEF_dom"/>
</dbReference>
<proteinExistence type="predicted"/>
<evidence type="ECO:0000256" key="3">
    <source>
        <dbReference type="ARBA" id="ARBA00034247"/>
    </source>
</evidence>
<feature type="domain" description="PAC" evidence="5">
    <location>
        <begin position="418"/>
        <end position="470"/>
    </location>
</feature>
<evidence type="ECO:0000313" key="8">
    <source>
        <dbReference type="Proteomes" id="UP000286482"/>
    </source>
</evidence>
<evidence type="ECO:0000313" key="7">
    <source>
        <dbReference type="EMBL" id="RKF20304.1"/>
    </source>
</evidence>
<dbReference type="FunFam" id="3.30.70.270:FF:000001">
    <property type="entry name" value="Diguanylate cyclase domain protein"/>
    <property type="match status" value="1"/>
</dbReference>
<dbReference type="Pfam" id="PF21623">
    <property type="entry name" value="HK_sensor_dom_bact"/>
    <property type="match status" value="1"/>
</dbReference>
<dbReference type="PROSITE" id="PS50113">
    <property type="entry name" value="PAC"/>
    <property type="match status" value="1"/>
</dbReference>
<comment type="cofactor">
    <cofactor evidence="1">
        <name>Mg(2+)</name>
        <dbReference type="ChEBI" id="CHEBI:18420"/>
    </cofactor>
</comment>
<evidence type="ECO:0000256" key="4">
    <source>
        <dbReference type="SAM" id="Phobius"/>
    </source>
</evidence>
<dbReference type="InterPro" id="IPR043128">
    <property type="entry name" value="Rev_trsase/Diguanyl_cyclase"/>
</dbReference>
<sequence>MESNKLSKLLIIFVVVCVSYIAGAHWLQQQKSLESLTSQQSMMELDLGDFESSLHEKMRSLRIITRLLSVSDMLEGFILQPSAESRKKAEAGIARTMQLKQSLTKIRYYSLTGGSHLQINYDVQNQSTTAIAAGQNQNPIRAEYLELAHKLTEGQVGFYSFTDEQAKAHDLPLSQQAMRLISPVFIDGSKRGYLVVSLDTDALYATIKSIVIDGAMTQVEVINPQGDYVYSELNHRLFSSAKGQMSADNVREQSPALWQHIQNNEAFSRQSDNLLESYRHIQLNFDQSNPSEIWLKTSFAIPTELATPTVFSSIDSVSAPHFLLIMLVSLLIWSIYLIRYNAARDQSFFKASLANLSSTAILDVNGKLIFKNAALTQLLVELDALSPQPKTLQELSKAIGHPQLANNYAGACRDWQNVVKDIELTSEGDTAHWVQLKINRVSKNNGSVMGLVFSMEDISQRKLLETKLTQMSYRDELTGLSNYRAYQDELSRAMAKAQRHPNMYFSLLLIDLDFFKQVNDKYGHDVGDEVLRHFSACLQDNKRDSDFVARYGGEEFVLILPQTTAEQAEILIQRLYRDISKTNHLPLSYSFSAGLSTFYSPTTNADAFQRVDSLLYQAKHQGRNQVCRDDCDGIVTLNPMVANTASTEQPYRLVI</sequence>
<keyword evidence="4" id="KW-1133">Transmembrane helix</keyword>
<dbReference type="PROSITE" id="PS50887">
    <property type="entry name" value="GGDEF"/>
    <property type="match status" value="1"/>
</dbReference>
<feature type="transmembrane region" description="Helical" evidence="4">
    <location>
        <begin position="9"/>
        <end position="27"/>
    </location>
</feature>
<dbReference type="SMART" id="SM00267">
    <property type="entry name" value="GGDEF"/>
    <property type="match status" value="1"/>
</dbReference>
<evidence type="ECO:0000259" key="5">
    <source>
        <dbReference type="PROSITE" id="PS50113"/>
    </source>
</evidence>
<name>A0A420EI18_9ALTE</name>
<evidence type="ECO:0000256" key="1">
    <source>
        <dbReference type="ARBA" id="ARBA00001946"/>
    </source>
</evidence>